<dbReference type="InterPro" id="IPR015925">
    <property type="entry name" value="Ryanodine_IP3_receptor"/>
</dbReference>
<dbReference type="CDD" id="cd23263">
    <property type="entry name" value="beta-trefoil_MIR"/>
    <property type="match status" value="1"/>
</dbReference>
<dbReference type="Proteomes" id="UP000683925">
    <property type="component" value="Unassembled WGS sequence"/>
</dbReference>
<feature type="transmembrane region" description="Helical" evidence="2">
    <location>
        <begin position="2464"/>
        <end position="2482"/>
    </location>
</feature>
<dbReference type="GO" id="GO:0006816">
    <property type="term" value="P:calcium ion transport"/>
    <property type="evidence" value="ECO:0007669"/>
    <property type="project" value="InterPro"/>
</dbReference>
<dbReference type="Pfam" id="PF08454">
    <property type="entry name" value="RIH_assoc"/>
    <property type="match status" value="1"/>
</dbReference>
<feature type="transmembrane region" description="Helical" evidence="2">
    <location>
        <begin position="2710"/>
        <end position="2729"/>
    </location>
</feature>
<dbReference type="OMA" id="GSWLYIM"/>
<keyword evidence="6" id="KW-1185">Reference proteome</keyword>
<gene>
    <name evidence="5" type="ORF">POCTA_138.1.T0640176</name>
</gene>
<evidence type="ECO:0000259" key="4">
    <source>
        <dbReference type="Pfam" id="PF08709"/>
    </source>
</evidence>
<dbReference type="Pfam" id="PF08709">
    <property type="entry name" value="Ins145_P3_rec"/>
    <property type="match status" value="1"/>
</dbReference>
<evidence type="ECO:0000313" key="6">
    <source>
        <dbReference type="Proteomes" id="UP000683925"/>
    </source>
</evidence>
<reference evidence="5" key="1">
    <citation type="submission" date="2021-01" db="EMBL/GenBank/DDBJ databases">
        <authorList>
            <consortium name="Genoscope - CEA"/>
            <person name="William W."/>
        </authorList>
    </citation>
    <scope>NUCLEOTIDE SEQUENCE</scope>
</reference>
<proteinExistence type="predicted"/>
<dbReference type="InterPro" id="IPR013662">
    <property type="entry name" value="RIH_assoc-dom"/>
</dbReference>
<dbReference type="OrthoDB" id="300855at2759"/>
<keyword evidence="2" id="KW-1133">Transmembrane helix</keyword>
<feature type="coiled-coil region" evidence="1">
    <location>
        <begin position="1251"/>
        <end position="1278"/>
    </location>
</feature>
<feature type="coiled-coil region" evidence="1">
    <location>
        <begin position="2819"/>
        <end position="2878"/>
    </location>
</feature>
<keyword evidence="2" id="KW-0472">Membrane</keyword>
<keyword evidence="2" id="KW-0812">Transmembrane</keyword>
<evidence type="ECO:0000256" key="1">
    <source>
        <dbReference type="SAM" id="Coils"/>
    </source>
</evidence>
<protein>
    <submittedName>
        <fullName evidence="5">Uncharacterized protein</fullName>
    </submittedName>
</protein>
<dbReference type="EMBL" id="CAJJDP010000063">
    <property type="protein sequence ID" value="CAD8174804.1"/>
    <property type="molecule type" value="Genomic_DNA"/>
</dbReference>
<comment type="caution">
    <text evidence="5">The sequence shown here is derived from an EMBL/GenBank/DDBJ whole genome shotgun (WGS) entry which is preliminary data.</text>
</comment>
<organism evidence="5 6">
    <name type="scientific">Paramecium octaurelia</name>
    <dbReference type="NCBI Taxonomy" id="43137"/>
    <lineage>
        <taxon>Eukaryota</taxon>
        <taxon>Sar</taxon>
        <taxon>Alveolata</taxon>
        <taxon>Ciliophora</taxon>
        <taxon>Intramacronucleata</taxon>
        <taxon>Oligohymenophorea</taxon>
        <taxon>Peniculida</taxon>
        <taxon>Parameciidae</taxon>
        <taxon>Paramecium</taxon>
    </lineage>
</organism>
<evidence type="ECO:0000313" key="5">
    <source>
        <dbReference type="EMBL" id="CAD8174804.1"/>
    </source>
</evidence>
<evidence type="ECO:0000256" key="2">
    <source>
        <dbReference type="SAM" id="Phobius"/>
    </source>
</evidence>
<feature type="transmembrane region" description="Helical" evidence="2">
    <location>
        <begin position="2517"/>
        <end position="2538"/>
    </location>
</feature>
<accession>A0A8S1VCW9</accession>
<dbReference type="InterPro" id="IPR014821">
    <property type="entry name" value="Ins145_P3_rcpt"/>
</dbReference>
<name>A0A8S1VCW9_PAROT</name>
<feature type="transmembrane region" description="Helical" evidence="2">
    <location>
        <begin position="2559"/>
        <end position="2579"/>
    </location>
</feature>
<dbReference type="PANTHER" id="PTHR13715:SF99">
    <property type="entry name" value="INOSITOL 1,4,5-TRISPHOSPHATE RECEPTOR-LIKE PROTEIN A"/>
    <property type="match status" value="1"/>
</dbReference>
<keyword evidence="1" id="KW-0175">Coiled coil</keyword>
<feature type="domain" description="Inositol 1,4,5-trisphosphate/ryanodine receptor" evidence="4">
    <location>
        <begin position="2"/>
        <end position="276"/>
    </location>
</feature>
<evidence type="ECO:0000259" key="3">
    <source>
        <dbReference type="Pfam" id="PF08454"/>
    </source>
</evidence>
<sequence>MEIIKIGSIVSISHLQDDDALIGGDGFIKNAVILKGMSHQNKLDTKDFNISYFSQMNMPNCLFVICPRTSNGKKVEAAKLFPQRKKKPFGSISDDVTDQKSEVTPVKSQIKSATHSVQPLLSEKQVRDNQMNLFNEFKFNVDGFEKEKGNYVKYEEPIQLLHLASSKWLCSLSDEAKFENQNFKLALSDYTSDETLFKIVATYKYQKEGDQIVYSQEIVRIMRMIPFLGKPTFLHCSGEIPQKAIKEYKDSSEVKIQKREINASLEESTSWKINLFAEELPIDGDLVWIHHSETCSQLAVDYERDLNKAKISVFQTDLSELSFDNYSGNAYSLWIIEDEDYKRGGPYLYSNNYRLKHFHTGLYLACVRVVPKEQEDIKIDPYGKKKVIIPMSKKVPATFALQVRPNNDALFKFEPLKSVEKNEIQSDFLQIKSVTQGKYLDVISKYHQDGSTFKPIILNQKNEHAVFKLFRANKQETQEVLFLDSCTKQLRKYQFYINLPFKFEQNQVFQQLSDDVDLLKIKTKKLATTQRCIQNLDDFLRQKIYNSSPSQKYGFISSKRQKLLKDQHFFDVLLQILTATVTKQELEAWANKKGALKAMEQPSMTEKNQRKQLQSISEKEKLELSNSKIEVCNQIFMLLQTSVINNTSNQLYLFERLPDYQHYCKYLPQTINFLIEMVKNNEKILINLCNNLKIEFDYIKKQEIEDDLKNKVKVLINFYEKDVGIQQEVSIPVKVHDRIITRPINIIQYFFNLIIDDTAKNNEHYLRFLRHLCRYKNNAISINQENLFKLYKKYSKQTKLLHIETNNGCIIDKEISFQYELLQFFSEVSYGRNYLWQAELSPLFEKEILINQIWNPNQIEGSQIDDKLRSYWCRLSRTLYVDQQPFQYLIVPNYCRLYSPYQDQLKNRNDEEIEKQFKLKKMFKYIKTKRSEVYSAIASRASSDLLNDELVYNAADQILTMLQLDIMPSKYYNKIIKYMSEMFIYDRKNLDYLNAAVKSYQQIVNERRNKKSIVINQFGNVFSGVKDLIQLNQEDKEEVGEEEEEEEINLYDQPKLFLNPIMKGFMSMSNQLEGMITLPKSQQEIEFKLKVCSILDHFLDRRQNFLISNILLFFLKYQYTNDDLSDEDDDQTIKAAPKIFNNNYKTLIPTIARTGIDEIDEPEDTTQDFLQMAVKKPPTFTNYFQQYSIKSEEEFQELDYYLSQAQKFDNNQRLSEDQLKEKQVASLLPYLMSTYFLVKDQVLEERCLNVIMRVFNQREELRENMKKLQILFDDDNIKIYEFVEHHQRDLRVMVEKTEIWLTQFKAGYDVEELDKCTQNIRQLTLCMRQGVQINDQELVVEVVNKEIYESEKQSVMTYLNIHEIIVNLIQNGMAHFIQVLNDEFINIQRKEQLLQLFSIAFKFLICYCTNNKGNQLILYQYLEIYLQYIQYDIGQCKLLIEIFKDNPRLLNTGVKSLVSRLTEIIEREGRQVKFIEIFINLISIGGQYLLENQILILNTFLPMRELKETEQRLLYAEGSQQKDLRFYFEDQFLDSEENLLHQLEAIDWKDCYRDEPFLYHSKILDLLLQTSLIDNTVREYNPSLMPTDYFNISVFKLKKLIKPNYLLEILRLDDDMVSIKQRLTRMPTQFIKAQVNQQQDELFNKRKGYSSLKPIVCEFLRLVHIVSEKNNAQEGLLSQSSRQFIHFVEFESKKLEVVAAGTDYQNCYIDYIIGQVIPLILCYHQRVLSVQQEDVKTALIEFSSQFAQALCSTFYSKLTKYEELVIITKLREYYQNEYYEPAFRQEGEQSILHLYHVQFQLQDGDDLSKPIQEQLVQSIPKKSQTKSKNLLSQFASLNLSLVNNKTSKHKRGELTPIKLQEQWKKFVEEMFRSQKLEEEIDIEKQALADAIIGIEKLIKEPCEIKPSLESVLKKFITFLQTAVLQQDNKGTIVILLKIMSKIIEKQDSDEKKEYYQKLFDNLGATRMVLNVITDYSKLLSNEMLFYLISFINVLLRNGNTQVQSTIYTFCQTQQKSEVMFSTFAKYLEIAATSGRDMNEDQEEAEIQKKIVNCILKFFQNCTEGHYQNMQNYIRYQHNSRASKDLINLVADLFKNYDRTKQNFSNLICCLDTLNELVQGPCSENQIAVADSKFFDVVQEMFPLRKNAAIQQKAIKVAATKRISVLPSSSASNLLSRGMKAQLQNKILILVLSLLENREIRGKNSIIKRIMRVLPMNVLERHLSKIYKKWFNKYTGDYNMQAFDLLKIDAMDLDEESQEFKDCEIIIQNGFYIMFLICYYMESDEEIDSVFMGYNKQYLKSQIQQNSLFDPNSTLGQLFALGMEVYEMSLLKTQQMFNELNKARKDDPEFILEQMKRKQEEKKKRLKKAFMFFRARTAHIEVVRDDQIELVFFPLLPFSKLNKDEKQSFQQTVDRSSAKSKVQDLMEKSPELIQIMRHEEEMNRFYKQYKIIGFFANYIQLWKDLAFYLTLIINIMIIASFSHQSDPDRPKEDVSNEALNQYVFFRKDEWTQEQTKELISALGYAMMVCSLFVVLFVLARIAPLIIKKALQRKPLIEGQGMIKLLINWLAKFFFVLFYCLQDFQLVYYLGYGALSVIGTLVHPFFFCFHLTVILIRYPTLSNVVRAVTMPWQQLVLTLLLIIIITYIFTLIAFYALQDPFGLDCKEVSICFLQIFDKNFKTPGGIGGDITNNNPSPTYEIFRYIYDQVNNLLLVIIMVSIASGIIIDTFGQLREDENKMNSDIKDKCFICGQENIIFERSSDGSSGGFKNHIRQNHYMWNYLYYIAYLQWKDSQDYSGIESYVDKKIKDTDLSWIPFGRARELDKGEDEQEKQIKQMEQSSSNIASLLTHTNDIIQALKEKKEKRKQHFTQQIQTTQQKEQIVSQSSIALL</sequence>
<feature type="transmembrane region" description="Helical" evidence="2">
    <location>
        <begin position="2633"/>
        <end position="2655"/>
    </location>
</feature>
<feature type="domain" description="RyR/IP3R Homology associated" evidence="3">
    <location>
        <begin position="2047"/>
        <end position="2141"/>
    </location>
</feature>
<dbReference type="PANTHER" id="PTHR13715">
    <property type="entry name" value="RYANODINE RECEPTOR AND IP3 RECEPTOR"/>
    <property type="match status" value="1"/>
</dbReference>
<feature type="transmembrane region" description="Helical" evidence="2">
    <location>
        <begin position="2585"/>
        <end position="2613"/>
    </location>
</feature>